<evidence type="ECO:0000313" key="5">
    <source>
        <dbReference type="EMBL" id="GHW01220.1"/>
    </source>
</evidence>
<dbReference type="EMBL" id="BOCI01000248">
    <property type="protein sequence ID" value="GHW01220.1"/>
    <property type="molecule type" value="Genomic_DNA"/>
</dbReference>
<protein>
    <recommendedName>
        <fullName evidence="4">HTH hxlR-type domain-containing protein</fullName>
    </recommendedName>
</protein>
<sequence>MAEDISRFDICPCAVTISLLDSKWKILILRELLQGPKRYGELKKGVVGVSQKMLTQSLKEMQADQLVDRKVYPEVPPHVEYSLSSLGQSLYPVAEALENWGIAFIKNSDPDYLAKRFNIHEPGKHWLRIPDRSKE</sequence>
<dbReference type="InterPro" id="IPR036388">
    <property type="entry name" value="WH-like_DNA-bd_sf"/>
</dbReference>
<dbReference type="PROSITE" id="PS51118">
    <property type="entry name" value="HTH_HXLR"/>
    <property type="match status" value="1"/>
</dbReference>
<reference evidence="6" key="1">
    <citation type="submission" date="2021-01" db="EMBL/GenBank/DDBJ databases">
        <title>Draft genome sequence of Nasalis larvatus strain YZ03.</title>
        <authorList>
            <person name="Suzuki-Hashido N."/>
            <person name="Tsuchida S."/>
            <person name="Hayakawa T."/>
        </authorList>
    </citation>
    <scope>NUCLEOTIDE SEQUENCE [LARGE SCALE GENOMIC DNA]</scope>
    <source>
        <strain evidence="6">YZ03</strain>
    </source>
</reference>
<proteinExistence type="predicted"/>
<keyword evidence="2" id="KW-0238">DNA-binding</keyword>
<dbReference type="Proteomes" id="UP000616547">
    <property type="component" value="Unassembled WGS sequence"/>
</dbReference>
<dbReference type="SUPFAM" id="SSF46785">
    <property type="entry name" value="Winged helix' DNA-binding domain"/>
    <property type="match status" value="1"/>
</dbReference>
<evidence type="ECO:0000256" key="1">
    <source>
        <dbReference type="ARBA" id="ARBA00023015"/>
    </source>
</evidence>
<feature type="domain" description="HTH hxlR-type" evidence="4">
    <location>
        <begin position="11"/>
        <end position="109"/>
    </location>
</feature>
<dbReference type="InterPro" id="IPR036390">
    <property type="entry name" value="WH_DNA-bd_sf"/>
</dbReference>
<dbReference type="RefSeq" id="WP_244660706.1">
    <property type="nucleotide sequence ID" value="NZ_BOCG01000400.1"/>
</dbReference>
<accession>A0ABQ3W412</accession>
<comment type="caution">
    <text evidence="5">The sequence shown here is derived from an EMBL/GenBank/DDBJ whole genome shotgun (WGS) entry which is preliminary data.</text>
</comment>
<dbReference type="Gene3D" id="1.10.10.10">
    <property type="entry name" value="Winged helix-like DNA-binding domain superfamily/Winged helix DNA-binding domain"/>
    <property type="match status" value="1"/>
</dbReference>
<dbReference type="PANTHER" id="PTHR33204:SF37">
    <property type="entry name" value="HTH-TYPE TRANSCRIPTIONAL REGULATOR YODB"/>
    <property type="match status" value="1"/>
</dbReference>
<name>A0ABQ3W412_9LACO</name>
<evidence type="ECO:0000259" key="4">
    <source>
        <dbReference type="PROSITE" id="PS51118"/>
    </source>
</evidence>
<keyword evidence="1" id="KW-0805">Transcription regulation</keyword>
<organism evidence="5 6">
    <name type="scientific">Lactobacillus nasalidis</name>
    <dbReference type="NCBI Taxonomy" id="2797258"/>
    <lineage>
        <taxon>Bacteria</taxon>
        <taxon>Bacillati</taxon>
        <taxon>Bacillota</taxon>
        <taxon>Bacilli</taxon>
        <taxon>Lactobacillales</taxon>
        <taxon>Lactobacillaceae</taxon>
        <taxon>Lactobacillus</taxon>
    </lineage>
</organism>
<dbReference type="Pfam" id="PF01638">
    <property type="entry name" value="HxlR"/>
    <property type="match status" value="1"/>
</dbReference>
<keyword evidence="3" id="KW-0804">Transcription</keyword>
<evidence type="ECO:0000256" key="2">
    <source>
        <dbReference type="ARBA" id="ARBA00023125"/>
    </source>
</evidence>
<evidence type="ECO:0000313" key="6">
    <source>
        <dbReference type="Proteomes" id="UP000616547"/>
    </source>
</evidence>
<keyword evidence="6" id="KW-1185">Reference proteome</keyword>
<evidence type="ECO:0000256" key="3">
    <source>
        <dbReference type="ARBA" id="ARBA00023163"/>
    </source>
</evidence>
<dbReference type="InterPro" id="IPR002577">
    <property type="entry name" value="HTH_HxlR"/>
</dbReference>
<gene>
    <name evidence="5" type="ORF">lacNasYZ03_09070</name>
</gene>
<dbReference type="PANTHER" id="PTHR33204">
    <property type="entry name" value="TRANSCRIPTIONAL REGULATOR, MARR FAMILY"/>
    <property type="match status" value="1"/>
</dbReference>